<dbReference type="OrthoDB" id="10645087at2759"/>
<evidence type="ECO:0000313" key="4">
    <source>
        <dbReference type="Proteomes" id="UP000001542"/>
    </source>
</evidence>
<organism evidence="3 4">
    <name type="scientific">Trichomonas vaginalis (strain ATCC PRA-98 / G3)</name>
    <dbReference type="NCBI Taxonomy" id="412133"/>
    <lineage>
        <taxon>Eukaryota</taxon>
        <taxon>Metamonada</taxon>
        <taxon>Parabasalia</taxon>
        <taxon>Trichomonadida</taxon>
        <taxon>Trichomonadidae</taxon>
        <taxon>Trichomonas</taxon>
    </lineage>
</organism>
<evidence type="ECO:0000313" key="3">
    <source>
        <dbReference type="EMBL" id="EAX91105.1"/>
    </source>
</evidence>
<dbReference type="PANTHER" id="PTHR47026">
    <property type="entry name" value="PIGMENTOSA GTPASE REGULATOR-LIKE PROTEIN, PUTATIVE-RELATED"/>
    <property type="match status" value="1"/>
</dbReference>
<feature type="region of interest" description="Disordered" evidence="2">
    <location>
        <begin position="270"/>
        <end position="311"/>
    </location>
</feature>
<protein>
    <submittedName>
        <fullName evidence="3">Uncharacterized protein</fullName>
    </submittedName>
</protein>
<feature type="coiled-coil region" evidence="1">
    <location>
        <begin position="60"/>
        <end position="103"/>
    </location>
</feature>
<dbReference type="PANTHER" id="PTHR47026:SF2">
    <property type="entry name" value="FLAGELLAR ASSOCIATED PROTEIN"/>
    <property type="match status" value="1"/>
</dbReference>
<accession>A2FVG6</accession>
<dbReference type="VEuPathDB" id="TrichDB:TVAGG3_1091100"/>
<dbReference type="SMR" id="A2FVG6"/>
<evidence type="ECO:0000256" key="1">
    <source>
        <dbReference type="SAM" id="Coils"/>
    </source>
</evidence>
<proteinExistence type="predicted"/>
<sequence length="311" mass="36216">MPPNLQKMVTHPKDSVTYIAMCGASIIGYKKKVVDETVSDIKKYVDKCIKNGYIEDAMYLDNILKQIHQEKEEIKNVEKEENEKEVEQKIEFYQSEIQTKETQFEQKATVLDAQHQVDMSDLELKKQEALDELENEWKSDKMIQKYNKPSPQLIEMRQTALRLMNARRFEEAALLSAQIQQKEEEESQQAGYKMNEDYKIAVARVEKKYENDMKTMELTHEKKKIGIKGELEKSLIPVKNRLAYAQHEKSVIEQKKATDARKERANFVALSAQQNLKRPSPKITIPTISTNKKLKLPPLKPRPQTSLFNNK</sequence>
<dbReference type="EMBL" id="DS114058">
    <property type="protein sequence ID" value="EAX91105.1"/>
    <property type="molecule type" value="Genomic_DNA"/>
</dbReference>
<dbReference type="VEuPathDB" id="TrichDB:TVAG_308650"/>
<reference evidence="3" key="2">
    <citation type="journal article" date="2007" name="Science">
        <title>Draft genome sequence of the sexually transmitted pathogen Trichomonas vaginalis.</title>
        <authorList>
            <person name="Carlton J.M."/>
            <person name="Hirt R.P."/>
            <person name="Silva J.C."/>
            <person name="Delcher A.L."/>
            <person name="Schatz M."/>
            <person name="Zhao Q."/>
            <person name="Wortman J.R."/>
            <person name="Bidwell S.L."/>
            <person name="Alsmark U.C.M."/>
            <person name="Besteiro S."/>
            <person name="Sicheritz-Ponten T."/>
            <person name="Noel C.J."/>
            <person name="Dacks J.B."/>
            <person name="Foster P.G."/>
            <person name="Simillion C."/>
            <person name="Van de Peer Y."/>
            <person name="Miranda-Saavedra D."/>
            <person name="Barton G.J."/>
            <person name="Westrop G.D."/>
            <person name="Mueller S."/>
            <person name="Dessi D."/>
            <person name="Fiori P.L."/>
            <person name="Ren Q."/>
            <person name="Paulsen I."/>
            <person name="Zhang H."/>
            <person name="Bastida-Corcuera F.D."/>
            <person name="Simoes-Barbosa A."/>
            <person name="Brown M.T."/>
            <person name="Hayes R.D."/>
            <person name="Mukherjee M."/>
            <person name="Okumura C.Y."/>
            <person name="Schneider R."/>
            <person name="Smith A.J."/>
            <person name="Vanacova S."/>
            <person name="Villalvazo M."/>
            <person name="Haas B.J."/>
            <person name="Pertea M."/>
            <person name="Feldblyum T.V."/>
            <person name="Utterback T.R."/>
            <person name="Shu C.L."/>
            <person name="Osoegawa K."/>
            <person name="de Jong P.J."/>
            <person name="Hrdy I."/>
            <person name="Horvathova L."/>
            <person name="Zubacova Z."/>
            <person name="Dolezal P."/>
            <person name="Malik S.B."/>
            <person name="Logsdon J.M. Jr."/>
            <person name="Henze K."/>
            <person name="Gupta A."/>
            <person name="Wang C.C."/>
            <person name="Dunne R.L."/>
            <person name="Upcroft J.A."/>
            <person name="Upcroft P."/>
            <person name="White O."/>
            <person name="Salzberg S.L."/>
            <person name="Tang P."/>
            <person name="Chiu C.-H."/>
            <person name="Lee Y.-S."/>
            <person name="Embley T.M."/>
            <person name="Coombs G.H."/>
            <person name="Mottram J.C."/>
            <person name="Tachezy J."/>
            <person name="Fraser-Liggett C.M."/>
            <person name="Johnson P.J."/>
        </authorList>
    </citation>
    <scope>NUCLEOTIDE SEQUENCE [LARGE SCALE GENOMIC DNA]</scope>
    <source>
        <strain evidence="3">G3</strain>
    </source>
</reference>
<dbReference type="RefSeq" id="XP_001304035.1">
    <property type="nucleotide sequence ID" value="XM_001304034.1"/>
</dbReference>
<dbReference type="InParanoid" id="A2FVG6"/>
<name>A2FVG6_TRIV3</name>
<dbReference type="KEGG" id="tva:4748798"/>
<dbReference type="Proteomes" id="UP000001542">
    <property type="component" value="Unassembled WGS sequence"/>
</dbReference>
<gene>
    <name evidence="3" type="ORF">TVAG_308650</name>
</gene>
<evidence type="ECO:0000256" key="2">
    <source>
        <dbReference type="SAM" id="MobiDB-lite"/>
    </source>
</evidence>
<keyword evidence="4" id="KW-1185">Reference proteome</keyword>
<dbReference type="AlphaFoldDB" id="A2FVG6"/>
<keyword evidence="1" id="KW-0175">Coiled coil</keyword>
<reference evidence="3" key="1">
    <citation type="submission" date="2006-10" db="EMBL/GenBank/DDBJ databases">
        <authorList>
            <person name="Amadeo P."/>
            <person name="Zhao Q."/>
            <person name="Wortman J."/>
            <person name="Fraser-Liggett C."/>
            <person name="Carlton J."/>
        </authorList>
    </citation>
    <scope>NUCLEOTIDE SEQUENCE</scope>
    <source>
        <strain evidence="3">G3</strain>
    </source>
</reference>